<protein>
    <submittedName>
        <fullName evidence="2">Uncharacterized protein</fullName>
    </submittedName>
</protein>
<accession>A0AA95HDK6</accession>
<name>A0AA95HDK6_9GAMM</name>
<reference evidence="2" key="2">
    <citation type="submission" date="2023-04" db="EMBL/GenBank/DDBJ databases">
        <authorList>
            <person name="Beletskiy A.V."/>
            <person name="Mardanov A.V."/>
            <person name="Ravin N.V."/>
        </authorList>
    </citation>
    <scope>NUCLEOTIDE SEQUENCE</scope>
    <source>
        <strain evidence="2">GKL-02</strain>
    </source>
</reference>
<evidence type="ECO:0000313" key="2">
    <source>
        <dbReference type="EMBL" id="WGZ95472.1"/>
    </source>
</evidence>
<evidence type="ECO:0000256" key="1">
    <source>
        <dbReference type="SAM" id="MobiDB-lite"/>
    </source>
</evidence>
<proteinExistence type="predicted"/>
<dbReference type="EMBL" id="CP124756">
    <property type="protein sequence ID" value="WGZ95472.1"/>
    <property type="molecule type" value="Genomic_DNA"/>
</dbReference>
<organism evidence="2">
    <name type="scientific">Candidatus Thiothrix putei</name>
    <dbReference type="NCBI Taxonomy" id="3080811"/>
    <lineage>
        <taxon>Bacteria</taxon>
        <taxon>Pseudomonadati</taxon>
        <taxon>Pseudomonadota</taxon>
        <taxon>Gammaproteobacteria</taxon>
        <taxon>Thiotrichales</taxon>
        <taxon>Thiotrichaceae</taxon>
        <taxon>Thiothrix</taxon>
    </lineage>
</organism>
<reference evidence="2" key="1">
    <citation type="journal article" date="2023" name="Int. J. Mol. Sci.">
        <title>Metagenomics Revealed a New Genus 'Candidatus Thiocaldithrix dubininis' gen. nov., sp. nov. and a New Species 'Candidatus Thiothrix putei' sp. nov. in the Family Thiotrichaceae, Some Members of Which Have Traits of Both Na+- and H+-Motive Energetics.</title>
        <authorList>
            <person name="Ravin N.V."/>
            <person name="Muntyan M.S."/>
            <person name="Smolyakov D.D."/>
            <person name="Rudenko T.S."/>
            <person name="Beletsky A.V."/>
            <person name="Mardanov A.V."/>
            <person name="Grabovich M.Y."/>
        </authorList>
    </citation>
    <scope>NUCLEOTIDE SEQUENCE</scope>
    <source>
        <strain evidence="2">GKL-02</strain>
    </source>
</reference>
<feature type="compositionally biased region" description="Basic and acidic residues" evidence="1">
    <location>
        <begin position="29"/>
        <end position="46"/>
    </location>
</feature>
<sequence length="46" mass="5107">MGNPVRGYPLVVLTVVAVSVEDDFGNSSRDGREQYDERHSESPLVE</sequence>
<dbReference type="KEGG" id="tput:QJT81_05655"/>
<dbReference type="Proteomes" id="UP001301326">
    <property type="component" value="Chromosome"/>
</dbReference>
<gene>
    <name evidence="2" type="ORF">QJT81_05655</name>
</gene>
<feature type="region of interest" description="Disordered" evidence="1">
    <location>
        <begin position="23"/>
        <end position="46"/>
    </location>
</feature>
<dbReference type="AlphaFoldDB" id="A0AA95HDK6"/>